<keyword evidence="1" id="KW-0812">Transmembrane</keyword>
<comment type="caution">
    <text evidence="2">The sequence shown here is derived from an EMBL/GenBank/DDBJ whole genome shotgun (WGS) entry which is preliminary data.</text>
</comment>
<feature type="transmembrane region" description="Helical" evidence="1">
    <location>
        <begin position="35"/>
        <end position="58"/>
    </location>
</feature>
<sequence length="79" mass="8803">MCSLRHTLAALIIVAIIGFIIYVRADMDSRTHDAVIKSFTLLILVIVTIVAVLLITLYPCKEEPEENVWVDDSGSCEQI</sequence>
<keyword evidence="3" id="KW-1185">Reference proteome</keyword>
<dbReference type="AlphaFoldDB" id="A0A4U5MCU3"/>
<name>A0A4U5MCU3_STECR</name>
<organism evidence="2 3">
    <name type="scientific">Steinernema carpocapsae</name>
    <name type="common">Entomopathogenic nematode</name>
    <dbReference type="NCBI Taxonomy" id="34508"/>
    <lineage>
        <taxon>Eukaryota</taxon>
        <taxon>Metazoa</taxon>
        <taxon>Ecdysozoa</taxon>
        <taxon>Nematoda</taxon>
        <taxon>Chromadorea</taxon>
        <taxon>Rhabditida</taxon>
        <taxon>Tylenchina</taxon>
        <taxon>Panagrolaimomorpha</taxon>
        <taxon>Strongyloidoidea</taxon>
        <taxon>Steinernematidae</taxon>
        <taxon>Steinernema</taxon>
    </lineage>
</organism>
<evidence type="ECO:0000313" key="2">
    <source>
        <dbReference type="EMBL" id="TKR66947.1"/>
    </source>
</evidence>
<dbReference type="EMBL" id="AZBU02000008">
    <property type="protein sequence ID" value="TKR66947.1"/>
    <property type="molecule type" value="Genomic_DNA"/>
</dbReference>
<protein>
    <submittedName>
        <fullName evidence="2">Uncharacterized protein</fullName>
    </submittedName>
</protein>
<accession>A0A4U5MCU3</accession>
<gene>
    <name evidence="2" type="ORF">L596_023168</name>
</gene>
<reference evidence="2 3" key="1">
    <citation type="journal article" date="2015" name="Genome Biol.">
        <title>Comparative genomics of Steinernema reveals deeply conserved gene regulatory networks.</title>
        <authorList>
            <person name="Dillman A.R."/>
            <person name="Macchietto M."/>
            <person name="Porter C.F."/>
            <person name="Rogers A."/>
            <person name="Williams B."/>
            <person name="Antoshechkin I."/>
            <person name="Lee M.M."/>
            <person name="Goodwin Z."/>
            <person name="Lu X."/>
            <person name="Lewis E.E."/>
            <person name="Goodrich-Blair H."/>
            <person name="Stock S.P."/>
            <person name="Adams B.J."/>
            <person name="Sternberg P.W."/>
            <person name="Mortazavi A."/>
        </authorList>
    </citation>
    <scope>NUCLEOTIDE SEQUENCE [LARGE SCALE GENOMIC DNA]</scope>
    <source>
        <strain evidence="2 3">ALL</strain>
    </source>
</reference>
<feature type="transmembrane region" description="Helical" evidence="1">
    <location>
        <begin position="6"/>
        <end position="23"/>
    </location>
</feature>
<keyword evidence="1" id="KW-1133">Transmembrane helix</keyword>
<proteinExistence type="predicted"/>
<reference evidence="2 3" key="2">
    <citation type="journal article" date="2019" name="G3 (Bethesda)">
        <title>Hybrid Assembly of the Genome of the Entomopathogenic Nematode Steinernema carpocapsae Identifies the X-Chromosome.</title>
        <authorList>
            <person name="Serra L."/>
            <person name="Macchietto M."/>
            <person name="Macias-Munoz A."/>
            <person name="McGill C.J."/>
            <person name="Rodriguez I.M."/>
            <person name="Rodriguez B."/>
            <person name="Murad R."/>
            <person name="Mortazavi A."/>
        </authorList>
    </citation>
    <scope>NUCLEOTIDE SEQUENCE [LARGE SCALE GENOMIC DNA]</scope>
    <source>
        <strain evidence="2 3">ALL</strain>
    </source>
</reference>
<evidence type="ECO:0000313" key="3">
    <source>
        <dbReference type="Proteomes" id="UP000298663"/>
    </source>
</evidence>
<keyword evidence="1" id="KW-0472">Membrane</keyword>
<evidence type="ECO:0000256" key="1">
    <source>
        <dbReference type="SAM" id="Phobius"/>
    </source>
</evidence>
<dbReference type="Proteomes" id="UP000298663">
    <property type="component" value="Unassembled WGS sequence"/>
</dbReference>